<keyword evidence="5 6" id="KW-0472">Membrane</keyword>
<dbReference type="InterPro" id="IPR036397">
    <property type="entry name" value="RNaseH_sf"/>
</dbReference>
<accession>A0A2G2WPU5</accession>
<comment type="caution">
    <text evidence="8">The sequence shown here is derived from an EMBL/GenBank/DDBJ whole genome shotgun (WGS) entry which is preliminary data.</text>
</comment>
<evidence type="ECO:0000256" key="1">
    <source>
        <dbReference type="ARBA" id="ARBA00004141"/>
    </source>
</evidence>
<evidence type="ECO:0000256" key="4">
    <source>
        <dbReference type="ARBA" id="ARBA00022989"/>
    </source>
</evidence>
<evidence type="ECO:0000313" key="9">
    <source>
        <dbReference type="Proteomes" id="UP000224567"/>
    </source>
</evidence>
<keyword evidence="3" id="KW-0378">Hydrolase</keyword>
<name>A0A2G2WPU5_CAPBA</name>
<dbReference type="SMART" id="SM00724">
    <property type="entry name" value="TLC"/>
    <property type="match status" value="1"/>
</dbReference>
<dbReference type="Gene3D" id="3.20.20.300">
    <property type="entry name" value="Glycoside hydrolase, family 3, N-terminal domain"/>
    <property type="match status" value="1"/>
</dbReference>
<dbReference type="SUPFAM" id="SSF51445">
    <property type="entry name" value="(Trans)glycosidases"/>
    <property type="match status" value="1"/>
</dbReference>
<comment type="subcellular location">
    <subcellularLocation>
        <location evidence="1">Membrane</location>
        <topology evidence="1">Multi-pass membrane protein</topology>
    </subcellularLocation>
</comment>
<feature type="transmembrane region" description="Helical" evidence="6">
    <location>
        <begin position="124"/>
        <end position="150"/>
    </location>
</feature>
<dbReference type="InterPro" id="IPR036962">
    <property type="entry name" value="Glyco_hydro_3_N_sf"/>
</dbReference>
<dbReference type="InterPro" id="IPR006634">
    <property type="entry name" value="TLC-dom"/>
</dbReference>
<keyword evidence="4 6" id="KW-1133">Transmembrane helix</keyword>
<evidence type="ECO:0000256" key="2">
    <source>
        <dbReference type="ARBA" id="ARBA00022692"/>
    </source>
</evidence>
<keyword evidence="9" id="KW-1185">Reference proteome</keyword>
<dbReference type="PANTHER" id="PTHR30620:SF33">
    <property type="entry name" value="BETA-D-GLUCAN EXOHYDROLASE-LIKE PROTEIN-RELATED"/>
    <property type="match status" value="1"/>
</dbReference>
<proteinExistence type="predicted"/>
<gene>
    <name evidence="8" type="ORF">CQW23_11473</name>
</gene>
<dbReference type="InterPro" id="IPR036881">
    <property type="entry name" value="Glyco_hydro_3_C_sf"/>
</dbReference>
<dbReference type="Pfam" id="PF03798">
    <property type="entry name" value="TRAM_LAG1_CLN8"/>
    <property type="match status" value="1"/>
</dbReference>
<dbReference type="GO" id="GO:0008422">
    <property type="term" value="F:beta-glucosidase activity"/>
    <property type="evidence" value="ECO:0007669"/>
    <property type="project" value="TreeGrafter"/>
</dbReference>
<feature type="transmembrane region" description="Helical" evidence="6">
    <location>
        <begin position="170"/>
        <end position="197"/>
    </location>
</feature>
<dbReference type="PANTHER" id="PTHR30620">
    <property type="entry name" value="PERIPLASMIC BETA-GLUCOSIDASE-RELATED"/>
    <property type="match status" value="1"/>
</dbReference>
<dbReference type="InterPro" id="IPR017853">
    <property type="entry name" value="GH"/>
</dbReference>
<dbReference type="Gene3D" id="3.40.50.1700">
    <property type="entry name" value="Glycoside hydrolase family 3 C-terminal domain"/>
    <property type="match status" value="1"/>
</dbReference>
<dbReference type="SUPFAM" id="SSF52279">
    <property type="entry name" value="Beta-D-glucan exohydrolase, C-terminal domain"/>
    <property type="match status" value="1"/>
</dbReference>
<dbReference type="GO" id="GO:0009251">
    <property type="term" value="P:glucan catabolic process"/>
    <property type="evidence" value="ECO:0007669"/>
    <property type="project" value="TreeGrafter"/>
</dbReference>
<dbReference type="Gene3D" id="3.30.420.10">
    <property type="entry name" value="Ribonuclease H-like superfamily/Ribonuclease H"/>
    <property type="match status" value="1"/>
</dbReference>
<evidence type="ECO:0000256" key="3">
    <source>
        <dbReference type="ARBA" id="ARBA00022801"/>
    </source>
</evidence>
<feature type="domain" description="TLC" evidence="7">
    <location>
        <begin position="7"/>
        <end position="202"/>
    </location>
</feature>
<reference evidence="8 9" key="1">
    <citation type="journal article" date="2017" name="Genome Biol.">
        <title>New reference genome sequences of hot pepper reveal the massive evolution of plant disease-resistance genes by retroduplication.</title>
        <authorList>
            <person name="Kim S."/>
            <person name="Park J."/>
            <person name="Yeom S.I."/>
            <person name="Kim Y.M."/>
            <person name="Seo E."/>
            <person name="Kim K.T."/>
            <person name="Kim M.S."/>
            <person name="Lee J.M."/>
            <person name="Cheong K."/>
            <person name="Shin H.S."/>
            <person name="Kim S.B."/>
            <person name="Han K."/>
            <person name="Lee J."/>
            <person name="Park M."/>
            <person name="Lee H.A."/>
            <person name="Lee H.Y."/>
            <person name="Lee Y."/>
            <person name="Oh S."/>
            <person name="Lee J.H."/>
            <person name="Choi E."/>
            <person name="Choi E."/>
            <person name="Lee S.E."/>
            <person name="Jeon J."/>
            <person name="Kim H."/>
            <person name="Choi G."/>
            <person name="Song H."/>
            <person name="Lee J."/>
            <person name="Lee S.C."/>
            <person name="Kwon J.K."/>
            <person name="Lee H.Y."/>
            <person name="Koo N."/>
            <person name="Hong Y."/>
            <person name="Kim R.W."/>
            <person name="Kang W.H."/>
            <person name="Huh J.H."/>
            <person name="Kang B.C."/>
            <person name="Yang T.J."/>
            <person name="Lee Y.H."/>
            <person name="Bennetzen J.L."/>
            <person name="Choi D."/>
        </authorList>
    </citation>
    <scope>NUCLEOTIDE SEQUENCE [LARGE SCALE GENOMIC DNA]</scope>
    <source>
        <strain evidence="9">cv. PBC81</strain>
    </source>
</reference>
<dbReference type="GO" id="GO:0003676">
    <property type="term" value="F:nucleic acid binding"/>
    <property type="evidence" value="ECO:0007669"/>
    <property type="project" value="InterPro"/>
</dbReference>
<organism evidence="8 9">
    <name type="scientific">Capsicum baccatum</name>
    <name type="common">Peruvian pepper</name>
    <dbReference type="NCBI Taxonomy" id="33114"/>
    <lineage>
        <taxon>Eukaryota</taxon>
        <taxon>Viridiplantae</taxon>
        <taxon>Streptophyta</taxon>
        <taxon>Embryophyta</taxon>
        <taxon>Tracheophyta</taxon>
        <taxon>Spermatophyta</taxon>
        <taxon>Magnoliopsida</taxon>
        <taxon>eudicotyledons</taxon>
        <taxon>Gunneridae</taxon>
        <taxon>Pentapetalae</taxon>
        <taxon>asterids</taxon>
        <taxon>lamiids</taxon>
        <taxon>Solanales</taxon>
        <taxon>Solanaceae</taxon>
        <taxon>Solanoideae</taxon>
        <taxon>Capsiceae</taxon>
        <taxon>Capsicum</taxon>
    </lineage>
</organism>
<evidence type="ECO:0000259" key="7">
    <source>
        <dbReference type="SMART" id="SM00724"/>
    </source>
</evidence>
<keyword evidence="2 6" id="KW-0812">Transmembrane</keyword>
<dbReference type="OrthoDB" id="1738644at2759"/>
<dbReference type="InterPro" id="IPR051915">
    <property type="entry name" value="Cellulose_Degrad_GH3"/>
</dbReference>
<evidence type="ECO:0000256" key="5">
    <source>
        <dbReference type="ARBA" id="ARBA00023136"/>
    </source>
</evidence>
<dbReference type="EMBL" id="MLFT02000005">
    <property type="protein sequence ID" value="PHT47265.1"/>
    <property type="molecule type" value="Genomic_DNA"/>
</dbReference>
<dbReference type="InterPro" id="IPR012337">
    <property type="entry name" value="RNaseH-like_sf"/>
</dbReference>
<dbReference type="GO" id="GO:0016020">
    <property type="term" value="C:membrane"/>
    <property type="evidence" value="ECO:0007669"/>
    <property type="project" value="UniProtKB-SubCell"/>
</dbReference>
<evidence type="ECO:0000313" key="8">
    <source>
        <dbReference type="EMBL" id="PHT47265.1"/>
    </source>
</evidence>
<reference evidence="9" key="2">
    <citation type="journal article" date="2017" name="J. Anim. Genet.">
        <title>Multiple reference genome sequences of hot pepper reveal the massive evolution of plant disease resistance genes by retroduplication.</title>
        <authorList>
            <person name="Kim S."/>
            <person name="Park J."/>
            <person name="Yeom S.-I."/>
            <person name="Kim Y.-M."/>
            <person name="Seo E."/>
            <person name="Kim K.-T."/>
            <person name="Kim M.-S."/>
            <person name="Lee J.M."/>
            <person name="Cheong K."/>
            <person name="Shin H.-S."/>
            <person name="Kim S.-B."/>
            <person name="Han K."/>
            <person name="Lee J."/>
            <person name="Park M."/>
            <person name="Lee H.-A."/>
            <person name="Lee H.-Y."/>
            <person name="Lee Y."/>
            <person name="Oh S."/>
            <person name="Lee J.H."/>
            <person name="Choi E."/>
            <person name="Choi E."/>
            <person name="Lee S.E."/>
            <person name="Jeon J."/>
            <person name="Kim H."/>
            <person name="Choi G."/>
            <person name="Song H."/>
            <person name="Lee J."/>
            <person name="Lee S.-C."/>
            <person name="Kwon J.-K."/>
            <person name="Lee H.-Y."/>
            <person name="Koo N."/>
            <person name="Hong Y."/>
            <person name="Kim R.W."/>
            <person name="Kang W.-H."/>
            <person name="Huh J.H."/>
            <person name="Kang B.-C."/>
            <person name="Yang T.-J."/>
            <person name="Lee Y.-H."/>
            <person name="Bennetzen J.L."/>
            <person name="Choi D."/>
        </authorList>
    </citation>
    <scope>NUCLEOTIDE SEQUENCE [LARGE SCALE GENOMIC DNA]</scope>
    <source>
        <strain evidence="9">cv. PBC81</strain>
    </source>
</reference>
<dbReference type="AlphaFoldDB" id="A0A2G2WPU5"/>
<dbReference type="Proteomes" id="UP000224567">
    <property type="component" value="Unassembled WGS sequence"/>
</dbReference>
<protein>
    <recommendedName>
        <fullName evidence="7">TLC domain-containing protein</fullName>
    </recommendedName>
</protein>
<sequence length="447" mass="50924">MLGYSKSFLRRTNNLMELLALYEGLRIIKVHQLTPAEINTDSQEIIKILKKNHDLYDGERLNLYLDGATRIVGELAIGVCSHCGDPVSLAVFFFRIGIVILALHDASDVFMEAAKLFKYSWKELGASVLFGCFVVSWLVLSLFFFPFWVIQSSRYYLCEVLKLSDPYDTMLYYFFNTMLLTLLVFHIYWSVLICSIIRRQLNNRGQIGEDIRSSKHFSVILNLQVMVPFRYELFLTKLLSLVESGEILMTRMDNDVERVLRVKFVTGLFEHSFTDRSLIDLVGCKAHRDLSREAVRKSLVLLKNGKDPKKPFLPLDKTTKKILVARTHANDLGYQCRGWTATWIGLSGRITVASVGLAVLLVPHDTVLRVFPRLIIEGPAIQLGHWAFNSAIKDFEGNIIFSNSLLDRWGGGSVLENVAETIVSLVTEKGVQNEERDEENDEEIDLT</sequence>
<evidence type="ECO:0000256" key="6">
    <source>
        <dbReference type="SAM" id="Phobius"/>
    </source>
</evidence>
<dbReference type="SUPFAM" id="SSF53098">
    <property type="entry name" value="Ribonuclease H-like"/>
    <property type="match status" value="1"/>
</dbReference>